<evidence type="ECO:0000256" key="1">
    <source>
        <dbReference type="SAM" id="SignalP"/>
    </source>
</evidence>
<dbReference type="PANTHER" id="PTHR45527:SF1">
    <property type="entry name" value="FATTY ACID SYNTHASE"/>
    <property type="match status" value="1"/>
</dbReference>
<feature type="chain" id="PRO_5045230074" evidence="1">
    <location>
        <begin position="22"/>
        <end position="205"/>
    </location>
</feature>
<reference evidence="3 4" key="1">
    <citation type="submission" date="2023-03" db="EMBL/GenBank/DDBJ databases">
        <title>Isolation and description of six Streptomyces strains from soil environments, able to metabolize different microbial glucans.</title>
        <authorList>
            <person name="Widen T."/>
            <person name="Larsbrink J."/>
        </authorList>
    </citation>
    <scope>NUCLEOTIDE SEQUENCE [LARGE SCALE GENOMIC DNA]</scope>
    <source>
        <strain evidence="3 4">Mut2</strain>
    </source>
</reference>
<dbReference type="Gene3D" id="3.30.559.30">
    <property type="entry name" value="Nonribosomal peptide synthetase, condensation domain"/>
    <property type="match status" value="1"/>
</dbReference>
<sequence>MDRLARATGTSMFMVLHSALAALLTGHGGGTDLPIGTMVAGRTDDQLADLVGCFFNTVVLRTDTAGDPSFAELLARVRETTLSALDRQDVPFDAVVRATGLPPRGPQVMVIHHEQADAERLEGGIGSLAAVPTGVTRAELTLSFYEPRGDGPVHCGLIHATDLLGASRARQLADEYLELLHRVTAHPEQLLSELFITPSKRSDNA</sequence>
<evidence type="ECO:0000313" key="3">
    <source>
        <dbReference type="EMBL" id="WLQ39562.1"/>
    </source>
</evidence>
<name>A0ABY9HYA0_9ACTN</name>
<evidence type="ECO:0000259" key="2">
    <source>
        <dbReference type="Pfam" id="PF00668"/>
    </source>
</evidence>
<feature type="signal peptide" evidence="1">
    <location>
        <begin position="1"/>
        <end position="21"/>
    </location>
</feature>
<dbReference type="PANTHER" id="PTHR45527">
    <property type="entry name" value="NONRIBOSOMAL PEPTIDE SYNTHETASE"/>
    <property type="match status" value="1"/>
</dbReference>
<feature type="domain" description="Condensation" evidence="2">
    <location>
        <begin position="3"/>
        <end position="200"/>
    </location>
</feature>
<organism evidence="3 4">
    <name type="scientific">Streptomyces laculatispora</name>
    <dbReference type="NCBI Taxonomy" id="887464"/>
    <lineage>
        <taxon>Bacteria</taxon>
        <taxon>Bacillati</taxon>
        <taxon>Actinomycetota</taxon>
        <taxon>Actinomycetes</taxon>
        <taxon>Kitasatosporales</taxon>
        <taxon>Streptomycetaceae</taxon>
        <taxon>Streptomyces</taxon>
    </lineage>
</organism>
<accession>A0ABY9HYA0</accession>
<dbReference type="InterPro" id="IPR001242">
    <property type="entry name" value="Condensation_dom"/>
</dbReference>
<keyword evidence="1" id="KW-0732">Signal</keyword>
<proteinExistence type="predicted"/>
<dbReference type="EMBL" id="CP120992">
    <property type="protein sequence ID" value="WLQ39562.1"/>
    <property type="molecule type" value="Genomic_DNA"/>
</dbReference>
<dbReference type="Pfam" id="PF00668">
    <property type="entry name" value="Condensation"/>
    <property type="match status" value="1"/>
</dbReference>
<dbReference type="InterPro" id="IPR023213">
    <property type="entry name" value="CAT-like_dom_sf"/>
</dbReference>
<dbReference type="Gene3D" id="3.30.559.10">
    <property type="entry name" value="Chloramphenicol acetyltransferase-like domain"/>
    <property type="match status" value="1"/>
</dbReference>
<keyword evidence="4" id="KW-1185">Reference proteome</keyword>
<dbReference type="RefSeq" id="WP_306086143.1">
    <property type="nucleotide sequence ID" value="NZ_CP120992.1"/>
</dbReference>
<gene>
    <name evidence="3" type="ORF">P8A22_05770</name>
</gene>
<dbReference type="SUPFAM" id="SSF52777">
    <property type="entry name" value="CoA-dependent acyltransferases"/>
    <property type="match status" value="1"/>
</dbReference>
<dbReference type="Proteomes" id="UP001229952">
    <property type="component" value="Chromosome"/>
</dbReference>
<protein>
    <submittedName>
        <fullName evidence="3">Condensation domain-containing protein</fullName>
    </submittedName>
</protein>
<evidence type="ECO:0000313" key="4">
    <source>
        <dbReference type="Proteomes" id="UP001229952"/>
    </source>
</evidence>